<dbReference type="Gene3D" id="1.10.287.4300">
    <property type="entry name" value="Stage III sporulation protein AH-like"/>
    <property type="match status" value="1"/>
</dbReference>
<dbReference type="InterPro" id="IPR024232">
    <property type="entry name" value="SpoIIIAH"/>
</dbReference>
<dbReference type="AlphaFoldDB" id="A0A5D8QGV3"/>
<dbReference type="Pfam" id="PF12685">
    <property type="entry name" value="SpoIIIAH"/>
    <property type="match status" value="1"/>
</dbReference>
<dbReference type="EMBL" id="VTPS01000001">
    <property type="protein sequence ID" value="TZE83449.1"/>
    <property type="molecule type" value="Genomic_DNA"/>
</dbReference>
<sequence length="182" mass="20522">MFLKKKSVALWSLIILIGIAALLNYQYNVNSDRAVSKEADNEQQGAVNLEETSGNDNTNTEEVSKTTDSFIAYKLERDKMRSESIETLKEIVGNEKTTDQTRDEAQKQMMELLKETEKETIIENLIKAKGFEDALVFIDDDSVNVIIESSKDLTPADVAQITDIVNRETGTAIENIKIMKRQ</sequence>
<evidence type="ECO:0000313" key="2">
    <source>
        <dbReference type="EMBL" id="TZE83449.1"/>
    </source>
</evidence>
<feature type="compositionally biased region" description="Polar residues" evidence="1">
    <location>
        <begin position="42"/>
        <end position="64"/>
    </location>
</feature>
<evidence type="ECO:0000313" key="3">
    <source>
        <dbReference type="Proteomes" id="UP000322976"/>
    </source>
</evidence>
<feature type="region of interest" description="Disordered" evidence="1">
    <location>
        <begin position="38"/>
        <end position="64"/>
    </location>
</feature>
<name>A0A5D8QGV3_9THEO</name>
<dbReference type="RefSeq" id="WP_149544067.1">
    <property type="nucleotide sequence ID" value="NZ_VTPS01000001.1"/>
</dbReference>
<comment type="caution">
    <text evidence="2">The sequence shown here is derived from an EMBL/GenBank/DDBJ whole genome shotgun (WGS) entry which is preliminary data.</text>
</comment>
<keyword evidence="3" id="KW-1185">Reference proteome</keyword>
<reference evidence="2 3" key="1">
    <citation type="submission" date="2019-08" db="EMBL/GenBank/DDBJ databases">
        <title>Calorimonas adulescens gen. nov., sp. nov., an anaerobic thermophilic bacterium from Sakhalin hot spring.</title>
        <authorList>
            <person name="Khomyakova M.A."/>
            <person name="Merkel A.Y."/>
            <person name="Novikov A."/>
            <person name="Bonch-Osmolovskaya E.A."/>
            <person name="Slobodkin A.I."/>
        </authorList>
    </citation>
    <scope>NUCLEOTIDE SEQUENCE [LARGE SCALE GENOMIC DNA]</scope>
    <source>
        <strain evidence="2 3">A05MB</strain>
    </source>
</reference>
<protein>
    <submittedName>
        <fullName evidence="2">SpoIIIAH-like family protein</fullName>
    </submittedName>
</protein>
<gene>
    <name evidence="2" type="ORF">FWJ32_00760</name>
</gene>
<organism evidence="2 3">
    <name type="scientific">Calorimonas adulescens</name>
    <dbReference type="NCBI Taxonomy" id="2606906"/>
    <lineage>
        <taxon>Bacteria</taxon>
        <taxon>Bacillati</taxon>
        <taxon>Bacillota</taxon>
        <taxon>Clostridia</taxon>
        <taxon>Thermoanaerobacterales</taxon>
        <taxon>Thermoanaerobacteraceae</taxon>
        <taxon>Calorimonas</taxon>
    </lineage>
</organism>
<dbReference type="InterPro" id="IPR038503">
    <property type="entry name" value="SpoIIIAH_sf"/>
</dbReference>
<accession>A0A5D8QGV3</accession>
<evidence type="ECO:0000256" key="1">
    <source>
        <dbReference type="SAM" id="MobiDB-lite"/>
    </source>
</evidence>
<dbReference type="Proteomes" id="UP000322976">
    <property type="component" value="Unassembled WGS sequence"/>
</dbReference>
<proteinExistence type="predicted"/>